<dbReference type="AlphaFoldDB" id="A0A6P1TJJ1"/>
<dbReference type="InterPro" id="IPR014794">
    <property type="entry name" value="DUF1779"/>
</dbReference>
<keyword evidence="3" id="KW-1185">Reference proteome</keyword>
<dbReference type="SUPFAM" id="SSF143842">
    <property type="entry name" value="YwmB-like"/>
    <property type="match status" value="1"/>
</dbReference>
<feature type="transmembrane region" description="Helical" evidence="1">
    <location>
        <begin position="22"/>
        <end position="40"/>
    </location>
</feature>
<keyword evidence="1" id="KW-1133">Transmembrane helix</keyword>
<sequence length="269" mass="30457">MNATSSLSKQLKQLLYKKKSKLTIYVIGILWIAVIMQLAVNTMLRPQSNILEAFVSTNSEVSSFELEMAADYGTGYLSETDKKELILYVANQIGLNVEKEVTVNKNGDDSEVYTEKIGKNAETLIKIVSIKRENSSGSDEMNHYLMVNLKLYKNMDNLLEYRDLLKEVFKDLDVKDVQTTMQLSSDYKGKLSLDNMNKIADNMIQNLEGKIAYENRKENLFTIYAYSGLLDEYVTSLGTKINIHVAMNYDEATDTTHVYLGTPVINGGY</sequence>
<dbReference type="InterPro" id="IPR036209">
    <property type="entry name" value="YwmB-like_sf"/>
</dbReference>
<dbReference type="Gene3D" id="3.30.360.40">
    <property type="entry name" value="YwmB-like"/>
    <property type="match status" value="1"/>
</dbReference>
<evidence type="ECO:0008006" key="4">
    <source>
        <dbReference type="Google" id="ProtNLM"/>
    </source>
</evidence>
<reference evidence="2 3" key="1">
    <citation type="submission" date="2020-01" db="EMBL/GenBank/DDBJ databases">
        <title>Genome analysis of Anaerocolumna sp. CBA3638.</title>
        <authorList>
            <person name="Kim J."/>
            <person name="Roh S.W."/>
        </authorList>
    </citation>
    <scope>NUCLEOTIDE SEQUENCE [LARGE SCALE GENOMIC DNA]</scope>
    <source>
        <strain evidence="2 3">CBA3638</strain>
    </source>
</reference>
<dbReference type="Pfam" id="PF08680">
    <property type="entry name" value="DUF1779"/>
    <property type="match status" value="1"/>
</dbReference>
<protein>
    <recommendedName>
        <fullName evidence="4">TATA-box binding protein</fullName>
    </recommendedName>
</protein>
<keyword evidence="1" id="KW-0472">Membrane</keyword>
<accession>A0A6P1TJJ1</accession>
<evidence type="ECO:0000256" key="1">
    <source>
        <dbReference type="SAM" id="Phobius"/>
    </source>
</evidence>
<dbReference type="Proteomes" id="UP000464314">
    <property type="component" value="Chromosome"/>
</dbReference>
<gene>
    <name evidence="2" type="ORF">Ana3638_04175</name>
</gene>
<proteinExistence type="predicted"/>
<keyword evidence="1" id="KW-0812">Transmembrane</keyword>
<dbReference type="KEGG" id="anr:Ana3638_04175"/>
<dbReference type="RefSeq" id="WP_161836912.1">
    <property type="nucleotide sequence ID" value="NZ_CP048000.1"/>
</dbReference>
<organism evidence="2 3">
    <name type="scientific">Anaerocolumna sedimenticola</name>
    <dbReference type="NCBI Taxonomy" id="2696063"/>
    <lineage>
        <taxon>Bacteria</taxon>
        <taxon>Bacillati</taxon>
        <taxon>Bacillota</taxon>
        <taxon>Clostridia</taxon>
        <taxon>Lachnospirales</taxon>
        <taxon>Lachnospiraceae</taxon>
        <taxon>Anaerocolumna</taxon>
    </lineage>
</organism>
<name>A0A6P1TJJ1_9FIRM</name>
<evidence type="ECO:0000313" key="3">
    <source>
        <dbReference type="Proteomes" id="UP000464314"/>
    </source>
</evidence>
<evidence type="ECO:0000313" key="2">
    <source>
        <dbReference type="EMBL" id="QHQ60076.1"/>
    </source>
</evidence>
<dbReference type="EMBL" id="CP048000">
    <property type="protein sequence ID" value="QHQ60076.1"/>
    <property type="molecule type" value="Genomic_DNA"/>
</dbReference>